<sequence>MDENYASEELNSSDPDASDSEKAPKYDRLRMEELTASYKFKKGLEFASLEEFKLAITDWAVMNQRQNKFVKNDKVRVRVVCKDNCGFLALVSKVENKETYRMKQYVGPHKCPTTLKNTTANSKWISKTVAK</sequence>
<dbReference type="EMBL" id="LXQA010126558">
    <property type="protein sequence ID" value="MCI21746.1"/>
    <property type="molecule type" value="Genomic_DNA"/>
</dbReference>
<organism evidence="3 4">
    <name type="scientific">Trifolium medium</name>
    <dbReference type="NCBI Taxonomy" id="97028"/>
    <lineage>
        <taxon>Eukaryota</taxon>
        <taxon>Viridiplantae</taxon>
        <taxon>Streptophyta</taxon>
        <taxon>Embryophyta</taxon>
        <taxon>Tracheophyta</taxon>
        <taxon>Spermatophyta</taxon>
        <taxon>Magnoliopsida</taxon>
        <taxon>eudicotyledons</taxon>
        <taxon>Gunneridae</taxon>
        <taxon>Pentapetalae</taxon>
        <taxon>rosids</taxon>
        <taxon>fabids</taxon>
        <taxon>Fabales</taxon>
        <taxon>Fabaceae</taxon>
        <taxon>Papilionoideae</taxon>
        <taxon>50 kb inversion clade</taxon>
        <taxon>NPAAA clade</taxon>
        <taxon>Hologalegina</taxon>
        <taxon>IRL clade</taxon>
        <taxon>Trifolieae</taxon>
        <taxon>Trifolium</taxon>
    </lineage>
</organism>
<dbReference type="Proteomes" id="UP000265520">
    <property type="component" value="Unassembled WGS sequence"/>
</dbReference>
<feature type="region of interest" description="Disordered" evidence="1">
    <location>
        <begin position="1"/>
        <end position="26"/>
    </location>
</feature>
<feature type="non-terminal residue" evidence="3">
    <location>
        <position position="131"/>
    </location>
</feature>
<keyword evidence="4" id="KW-1185">Reference proteome</keyword>
<feature type="domain" description="Transposase MuDR plant" evidence="2">
    <location>
        <begin position="39"/>
        <end position="98"/>
    </location>
</feature>
<evidence type="ECO:0000313" key="3">
    <source>
        <dbReference type="EMBL" id="MCI21746.1"/>
    </source>
</evidence>
<dbReference type="InterPro" id="IPR004332">
    <property type="entry name" value="Transposase_MuDR"/>
</dbReference>
<name>A0A392QE08_9FABA</name>
<dbReference type="Pfam" id="PF03108">
    <property type="entry name" value="DBD_Tnp_Mut"/>
    <property type="match status" value="1"/>
</dbReference>
<dbReference type="AlphaFoldDB" id="A0A392QE08"/>
<protein>
    <recommendedName>
        <fullName evidence="2">Transposase MuDR plant domain-containing protein</fullName>
    </recommendedName>
</protein>
<accession>A0A392QE08</accession>
<proteinExistence type="predicted"/>
<evidence type="ECO:0000256" key="1">
    <source>
        <dbReference type="SAM" id="MobiDB-lite"/>
    </source>
</evidence>
<comment type="caution">
    <text evidence="3">The sequence shown here is derived from an EMBL/GenBank/DDBJ whole genome shotgun (WGS) entry which is preliminary data.</text>
</comment>
<evidence type="ECO:0000259" key="2">
    <source>
        <dbReference type="Pfam" id="PF03108"/>
    </source>
</evidence>
<evidence type="ECO:0000313" key="4">
    <source>
        <dbReference type="Proteomes" id="UP000265520"/>
    </source>
</evidence>
<reference evidence="3 4" key="1">
    <citation type="journal article" date="2018" name="Front. Plant Sci.">
        <title>Red Clover (Trifolium pratense) and Zigzag Clover (T. medium) - A Picture of Genomic Similarities and Differences.</title>
        <authorList>
            <person name="Dluhosova J."/>
            <person name="Istvanek J."/>
            <person name="Nedelnik J."/>
            <person name="Repkova J."/>
        </authorList>
    </citation>
    <scope>NUCLEOTIDE SEQUENCE [LARGE SCALE GENOMIC DNA]</scope>
    <source>
        <strain evidence="4">cv. 10/8</strain>
        <tissue evidence="3">Leaf</tissue>
    </source>
</reference>